<dbReference type="InterPro" id="IPR035906">
    <property type="entry name" value="MetI-like_sf"/>
</dbReference>
<evidence type="ECO:0000256" key="3">
    <source>
        <dbReference type="ARBA" id="ARBA00022475"/>
    </source>
</evidence>
<feature type="transmembrane region" description="Helical" evidence="7">
    <location>
        <begin position="263"/>
        <end position="282"/>
    </location>
</feature>
<feature type="transmembrane region" description="Helical" evidence="7">
    <location>
        <begin position="21"/>
        <end position="42"/>
    </location>
</feature>
<evidence type="ECO:0000256" key="2">
    <source>
        <dbReference type="ARBA" id="ARBA00022448"/>
    </source>
</evidence>
<name>A0AA45C565_9BACT</name>
<evidence type="ECO:0000256" key="7">
    <source>
        <dbReference type="RuleBase" id="RU363032"/>
    </source>
</evidence>
<evidence type="ECO:0000256" key="6">
    <source>
        <dbReference type="ARBA" id="ARBA00023136"/>
    </source>
</evidence>
<keyword evidence="2 7" id="KW-0813">Transport</keyword>
<evidence type="ECO:0000313" key="10">
    <source>
        <dbReference type="Proteomes" id="UP000245921"/>
    </source>
</evidence>
<feature type="transmembrane region" description="Helical" evidence="7">
    <location>
        <begin position="156"/>
        <end position="178"/>
    </location>
</feature>
<keyword evidence="5 7" id="KW-1133">Transmembrane helix</keyword>
<dbReference type="Proteomes" id="UP000245921">
    <property type="component" value="Unassembled WGS sequence"/>
</dbReference>
<feature type="transmembrane region" description="Helical" evidence="7">
    <location>
        <begin position="210"/>
        <end position="230"/>
    </location>
</feature>
<feature type="transmembrane region" description="Helical" evidence="7">
    <location>
        <begin position="75"/>
        <end position="94"/>
    </location>
</feature>
<dbReference type="GO" id="GO:0005886">
    <property type="term" value="C:plasma membrane"/>
    <property type="evidence" value="ECO:0007669"/>
    <property type="project" value="UniProtKB-SubCell"/>
</dbReference>
<dbReference type="InterPro" id="IPR000515">
    <property type="entry name" value="MetI-like"/>
</dbReference>
<comment type="similarity">
    <text evidence="7">Belongs to the binding-protein-dependent transport system permease family.</text>
</comment>
<keyword evidence="3" id="KW-1003">Cell membrane</keyword>
<feature type="transmembrane region" description="Helical" evidence="7">
    <location>
        <begin position="106"/>
        <end position="126"/>
    </location>
</feature>
<evidence type="ECO:0000256" key="4">
    <source>
        <dbReference type="ARBA" id="ARBA00022692"/>
    </source>
</evidence>
<keyword evidence="6 7" id="KW-0472">Membrane</keyword>
<dbReference type="Gene3D" id="1.10.3720.10">
    <property type="entry name" value="MetI-like"/>
    <property type="match status" value="1"/>
</dbReference>
<keyword evidence="4 7" id="KW-0812">Transmembrane</keyword>
<feature type="domain" description="ABC transmembrane type-1" evidence="8">
    <location>
        <begin position="72"/>
        <end position="283"/>
    </location>
</feature>
<dbReference type="PANTHER" id="PTHR43227">
    <property type="entry name" value="BLL4140 PROTEIN"/>
    <property type="match status" value="1"/>
</dbReference>
<organism evidence="9 10">
    <name type="scientific">Oceanotoga teriensis</name>
    <dbReference type="NCBI Taxonomy" id="515440"/>
    <lineage>
        <taxon>Bacteria</taxon>
        <taxon>Thermotogati</taxon>
        <taxon>Thermotogota</taxon>
        <taxon>Thermotogae</taxon>
        <taxon>Petrotogales</taxon>
        <taxon>Petrotogaceae</taxon>
        <taxon>Oceanotoga</taxon>
    </lineage>
</organism>
<dbReference type="Pfam" id="PF00528">
    <property type="entry name" value="BPD_transp_1"/>
    <property type="match status" value="1"/>
</dbReference>
<evidence type="ECO:0000259" key="8">
    <source>
        <dbReference type="PROSITE" id="PS50928"/>
    </source>
</evidence>
<dbReference type="EMBL" id="QGGI01000020">
    <property type="protein sequence ID" value="PWJ88074.1"/>
    <property type="molecule type" value="Genomic_DNA"/>
</dbReference>
<dbReference type="AlphaFoldDB" id="A0AA45C565"/>
<dbReference type="CDD" id="cd06261">
    <property type="entry name" value="TM_PBP2"/>
    <property type="match status" value="1"/>
</dbReference>
<dbReference type="PROSITE" id="PS50928">
    <property type="entry name" value="ABC_TM1"/>
    <property type="match status" value="1"/>
</dbReference>
<dbReference type="RefSeq" id="WP_109605997.1">
    <property type="nucleotide sequence ID" value="NZ_QGGI01000020.1"/>
</dbReference>
<protein>
    <submittedName>
        <fullName evidence="9">Carbohydrate ABC transporter membrane protein 1 (CUT1 family)</fullName>
    </submittedName>
</protein>
<reference evidence="9 10" key="1">
    <citation type="submission" date="2018-05" db="EMBL/GenBank/DDBJ databases">
        <title>Genomic Encyclopedia of Type Strains, Phase IV (KMG-IV): sequencing the most valuable type-strain genomes for metagenomic binning, comparative biology and taxonomic classification.</title>
        <authorList>
            <person name="Goeker M."/>
        </authorList>
    </citation>
    <scope>NUCLEOTIDE SEQUENCE [LARGE SCALE GENOMIC DNA]</scope>
    <source>
        <strain evidence="9 10">DSM 24906</strain>
    </source>
</reference>
<accession>A0AA45C565</accession>
<gene>
    <name evidence="9" type="ORF">C7380_12012</name>
</gene>
<dbReference type="PANTHER" id="PTHR43227:SF11">
    <property type="entry name" value="BLL4140 PROTEIN"/>
    <property type="match status" value="1"/>
</dbReference>
<evidence type="ECO:0000256" key="5">
    <source>
        <dbReference type="ARBA" id="ARBA00022989"/>
    </source>
</evidence>
<proteinExistence type="inferred from homology"/>
<evidence type="ECO:0000256" key="1">
    <source>
        <dbReference type="ARBA" id="ARBA00004651"/>
    </source>
</evidence>
<dbReference type="InterPro" id="IPR050809">
    <property type="entry name" value="UgpAE/MalFG_permease"/>
</dbReference>
<dbReference type="GO" id="GO:0055085">
    <property type="term" value="P:transmembrane transport"/>
    <property type="evidence" value="ECO:0007669"/>
    <property type="project" value="InterPro"/>
</dbReference>
<evidence type="ECO:0000313" key="9">
    <source>
        <dbReference type="EMBL" id="PWJ88074.1"/>
    </source>
</evidence>
<dbReference type="SUPFAM" id="SSF161098">
    <property type="entry name" value="MetI-like"/>
    <property type="match status" value="1"/>
</dbReference>
<comment type="caution">
    <text evidence="9">The sequence shown here is derived from an EMBL/GenBank/DDBJ whole genome shotgun (WGS) entry which is preliminary data.</text>
</comment>
<sequence length="294" mass="33631">MKSKNNLKKREARKGFAISSIYIVYAAIFWGYPFVWLFILAFSKWKYIGTPKFYGLNNFIKVFTDPIFWQSFSNVMNFMIYFIPLVLISSLLFAMGMKRLKYGKTFVGLAFLLANISSGVAYSIMFSKLFSENGPLNQLIDKLFGVKIPWFTNPQFALFSIVLIVLWKFIGYYGLILYSGLNGIPREIYEAAKIDGATKWESFRYITLPLLNPSIVMILVLSITLSFGIFTEPYMITGGGPMRSTLTPMMLMYTTAFNKMNPTYSATMSIIIAIISFGIIWLTRKIIERDVSLT</sequence>
<comment type="subcellular location">
    <subcellularLocation>
        <location evidence="1 7">Cell membrane</location>
        <topology evidence="1 7">Multi-pass membrane protein</topology>
    </subcellularLocation>
</comment>
<keyword evidence="10" id="KW-1185">Reference proteome</keyword>